<feature type="chain" id="PRO_5003116974" evidence="1">
    <location>
        <begin position="19"/>
        <end position="96"/>
    </location>
</feature>
<protein>
    <submittedName>
        <fullName evidence="2">Uncharacterized protein</fullName>
    </submittedName>
</protein>
<dbReference type="SUPFAM" id="SSF52058">
    <property type="entry name" value="L domain-like"/>
    <property type="match status" value="1"/>
</dbReference>
<accession>D8LD83</accession>
<dbReference type="EMBL" id="FN647832">
    <property type="protein sequence ID" value="CBN75536.1"/>
    <property type="molecule type" value="Genomic_DNA"/>
</dbReference>
<dbReference type="EMBL" id="FN649728">
    <property type="protein sequence ID" value="CBN75536.1"/>
    <property type="molecule type" value="Genomic_DNA"/>
</dbReference>
<dbReference type="Proteomes" id="UP000002630">
    <property type="component" value="Linkage Group LG03"/>
</dbReference>
<keyword evidence="3" id="KW-1185">Reference proteome</keyword>
<reference evidence="2 3" key="1">
    <citation type="journal article" date="2010" name="Nature">
        <title>The Ectocarpus genome and the independent evolution of multicellularity in brown algae.</title>
        <authorList>
            <person name="Cock J.M."/>
            <person name="Sterck L."/>
            <person name="Rouze P."/>
            <person name="Scornet D."/>
            <person name="Allen A.E."/>
            <person name="Amoutzias G."/>
            <person name="Anthouard V."/>
            <person name="Artiguenave F."/>
            <person name="Aury J.M."/>
            <person name="Badger J.H."/>
            <person name="Beszteri B."/>
            <person name="Billiau K."/>
            <person name="Bonnet E."/>
            <person name="Bothwell J.H."/>
            <person name="Bowler C."/>
            <person name="Boyen C."/>
            <person name="Brownlee C."/>
            <person name="Carrano C.J."/>
            <person name="Charrier B."/>
            <person name="Cho G.Y."/>
            <person name="Coelho S.M."/>
            <person name="Collen J."/>
            <person name="Corre E."/>
            <person name="Da Silva C."/>
            <person name="Delage L."/>
            <person name="Delaroque N."/>
            <person name="Dittami S.M."/>
            <person name="Doulbeau S."/>
            <person name="Elias M."/>
            <person name="Farnham G."/>
            <person name="Gachon C.M."/>
            <person name="Gschloessl B."/>
            <person name="Heesch S."/>
            <person name="Jabbari K."/>
            <person name="Jubin C."/>
            <person name="Kawai H."/>
            <person name="Kimura K."/>
            <person name="Kloareg B."/>
            <person name="Kupper F.C."/>
            <person name="Lang D."/>
            <person name="Le Bail A."/>
            <person name="Leblanc C."/>
            <person name="Lerouge P."/>
            <person name="Lohr M."/>
            <person name="Lopez P.J."/>
            <person name="Martens C."/>
            <person name="Maumus F."/>
            <person name="Michel G."/>
            <person name="Miranda-Saavedra D."/>
            <person name="Morales J."/>
            <person name="Moreau H."/>
            <person name="Motomura T."/>
            <person name="Nagasato C."/>
            <person name="Napoli C.A."/>
            <person name="Nelson D.R."/>
            <person name="Nyvall-Collen P."/>
            <person name="Peters A.F."/>
            <person name="Pommier C."/>
            <person name="Potin P."/>
            <person name="Poulain J."/>
            <person name="Quesneville H."/>
            <person name="Read B."/>
            <person name="Rensing S.A."/>
            <person name="Ritter A."/>
            <person name="Rousvoal S."/>
            <person name="Samanta M."/>
            <person name="Samson G."/>
            <person name="Schroeder D.C."/>
            <person name="Segurens B."/>
            <person name="Strittmatter M."/>
            <person name="Tonon T."/>
            <person name="Tregear J.W."/>
            <person name="Valentin K."/>
            <person name="von Dassow P."/>
            <person name="Yamagishi T."/>
            <person name="Van de Peer Y."/>
            <person name="Wincker P."/>
        </authorList>
    </citation>
    <scope>NUCLEOTIDE SEQUENCE [LARGE SCALE GENOMIC DNA]</scope>
    <source>
        <strain evidence="3">Ec32 / CCAP1310/4</strain>
    </source>
</reference>
<dbReference type="AlphaFoldDB" id="D8LD83"/>
<dbReference type="OrthoDB" id="10422987at2759"/>
<gene>
    <name evidence="2" type="ORF">Esi_0114_0067</name>
</gene>
<evidence type="ECO:0000313" key="3">
    <source>
        <dbReference type="Proteomes" id="UP000002630"/>
    </source>
</evidence>
<name>D8LD83_ECTSI</name>
<keyword evidence="1" id="KW-0732">Signal</keyword>
<feature type="signal peptide" evidence="1">
    <location>
        <begin position="1"/>
        <end position="18"/>
    </location>
</feature>
<dbReference type="InterPro" id="IPR032675">
    <property type="entry name" value="LRR_dom_sf"/>
</dbReference>
<evidence type="ECO:0000313" key="2">
    <source>
        <dbReference type="EMBL" id="CBN75536.1"/>
    </source>
</evidence>
<dbReference type="InParanoid" id="D8LD83"/>
<sequence>MKSRLLILGLLCSGNMVAMVLPSGRQTWYVKLFSFRSVLPPNPSGTIPPELGGLTALTWLSLSDNNLSVVATARHGFVPGQHLLKHQAHYLKGMHI</sequence>
<evidence type="ECO:0000256" key="1">
    <source>
        <dbReference type="SAM" id="SignalP"/>
    </source>
</evidence>
<dbReference type="Gene3D" id="3.80.10.10">
    <property type="entry name" value="Ribonuclease Inhibitor"/>
    <property type="match status" value="1"/>
</dbReference>
<organism evidence="2 3">
    <name type="scientific">Ectocarpus siliculosus</name>
    <name type="common">Brown alga</name>
    <name type="synonym">Conferva siliculosa</name>
    <dbReference type="NCBI Taxonomy" id="2880"/>
    <lineage>
        <taxon>Eukaryota</taxon>
        <taxon>Sar</taxon>
        <taxon>Stramenopiles</taxon>
        <taxon>Ochrophyta</taxon>
        <taxon>PX clade</taxon>
        <taxon>Phaeophyceae</taxon>
        <taxon>Ectocarpales</taxon>
        <taxon>Ectocarpaceae</taxon>
        <taxon>Ectocarpus</taxon>
    </lineage>
</organism>
<proteinExistence type="predicted"/>